<evidence type="ECO:0000256" key="3">
    <source>
        <dbReference type="ARBA" id="ARBA00022723"/>
    </source>
</evidence>
<evidence type="ECO:0000259" key="5">
    <source>
        <dbReference type="Pfam" id="PF01814"/>
    </source>
</evidence>
<organism evidence="6">
    <name type="scientific">Magnetospirillum gryphiswaldense</name>
    <dbReference type="NCBI Taxonomy" id="55518"/>
    <lineage>
        <taxon>Bacteria</taxon>
        <taxon>Pseudomonadati</taxon>
        <taxon>Pseudomonadota</taxon>
        <taxon>Alphaproteobacteria</taxon>
        <taxon>Rhodospirillales</taxon>
        <taxon>Rhodospirillaceae</taxon>
        <taxon>Magnetospirillum</taxon>
    </lineage>
</organism>
<dbReference type="Gene3D" id="1.20.120.50">
    <property type="entry name" value="Hemerythrin-like"/>
    <property type="match status" value="1"/>
</dbReference>
<dbReference type="RefSeq" id="WP_106001319.1">
    <property type="nucleotide sequence ID" value="NZ_CP027527.1"/>
</dbReference>
<dbReference type="Pfam" id="PF01814">
    <property type="entry name" value="Hemerythrin"/>
    <property type="match status" value="1"/>
</dbReference>
<evidence type="ECO:0000313" key="7">
    <source>
        <dbReference type="EMBL" id="CAM77996.1"/>
    </source>
</evidence>
<dbReference type="InterPro" id="IPR012312">
    <property type="entry name" value="Hemerythrin-like"/>
</dbReference>
<dbReference type="AlphaFoldDB" id="Q3BKE0"/>
<name>Q3BKE0_9PROT</name>
<evidence type="ECO:0000256" key="1">
    <source>
        <dbReference type="ARBA" id="ARBA00010587"/>
    </source>
</evidence>
<dbReference type="SUPFAM" id="SSF47188">
    <property type="entry name" value="Hemerythrin-like"/>
    <property type="match status" value="1"/>
</dbReference>
<dbReference type="EMBL" id="CU459003">
    <property type="protein sequence ID" value="CAM77996.1"/>
    <property type="molecule type" value="Genomic_DNA"/>
</dbReference>
<keyword evidence="2" id="KW-0561">Oxygen transport</keyword>
<reference evidence="7" key="2">
    <citation type="journal article" date="2007" name="J. Bacteriol.">
        <title>Comparative genome analysis of four magnetotactic bacteria reveals a complex set of group-specific genes implicated in magnetosome biomineralization and function.</title>
        <authorList>
            <person name="Richter M."/>
            <person name="Kube M."/>
            <person name="Bazylinski D.A."/>
            <person name="Lombardot T."/>
            <person name="Gloeckner F.O."/>
            <person name="Reinhardt R."/>
            <person name="Schueler D."/>
        </authorList>
    </citation>
    <scope>NUCLEOTIDE SEQUENCE</scope>
    <source>
        <strain evidence="7">MSR-1</strain>
    </source>
</reference>
<dbReference type="PANTHER" id="PTHR37164">
    <property type="entry name" value="BACTERIOHEMERYTHRIN"/>
    <property type="match status" value="1"/>
</dbReference>
<evidence type="ECO:0000313" key="6">
    <source>
        <dbReference type="EMBL" id="CAJ30087.1"/>
    </source>
</evidence>
<keyword evidence="2" id="KW-0813">Transport</keyword>
<accession>Q3BKE0</accession>
<protein>
    <submittedName>
        <fullName evidence="6">Hemerythrin-like protein</fullName>
    </submittedName>
</protein>
<dbReference type="InterPro" id="IPR035938">
    <property type="entry name" value="Hemerythrin-like_sf"/>
</dbReference>
<comment type="similarity">
    <text evidence="1">Belongs to the hemerythrin family.</text>
</comment>
<dbReference type="InterPro" id="IPR050669">
    <property type="entry name" value="Hemerythrin"/>
</dbReference>
<feature type="domain" description="Hemerythrin-like" evidence="5">
    <location>
        <begin position="18"/>
        <end position="134"/>
    </location>
</feature>
<dbReference type="InterPro" id="IPR012827">
    <property type="entry name" value="Hemerythrin_metal-bd"/>
</dbReference>
<dbReference type="GO" id="GO:0046872">
    <property type="term" value="F:metal ion binding"/>
    <property type="evidence" value="ECO:0007669"/>
    <property type="project" value="UniProtKB-KW"/>
</dbReference>
<evidence type="ECO:0000256" key="2">
    <source>
        <dbReference type="ARBA" id="ARBA00022621"/>
    </source>
</evidence>
<dbReference type="GO" id="GO:0005344">
    <property type="term" value="F:oxygen carrier activity"/>
    <property type="evidence" value="ECO:0007669"/>
    <property type="project" value="UniProtKB-KW"/>
</dbReference>
<keyword evidence="4" id="KW-0408">Iron</keyword>
<dbReference type="PROSITE" id="PS00550">
    <property type="entry name" value="HEMERYTHRINS"/>
    <property type="match status" value="1"/>
</dbReference>
<reference evidence="6" key="1">
    <citation type="journal article" date="2005" name="J. Bacteriol.">
        <title>A hypervariable 130-kilobase genomic region of Magnetospirillum gryphiswaldense comprises a magnetosome island which undergoes frequent rearrangements during stationary growth.</title>
        <authorList>
            <person name="Ullrich S."/>
            <person name="Kube M."/>
            <person name="Schuebbe S."/>
            <person name="Reinhardt R."/>
            <person name="Schueler D."/>
        </authorList>
    </citation>
    <scope>NUCLEOTIDE SEQUENCE</scope>
    <source>
        <strain evidence="6">MSR-1</strain>
    </source>
</reference>
<dbReference type="NCBIfam" id="NF033749">
    <property type="entry name" value="bact_hemeryth"/>
    <property type="match status" value="1"/>
</dbReference>
<dbReference type="InterPro" id="IPR016131">
    <property type="entry name" value="Haemerythrin_Fe_BS"/>
</dbReference>
<proteinExistence type="inferred from homology"/>
<dbReference type="EMBL" id="AM085146">
    <property type="protein sequence ID" value="CAJ30087.1"/>
    <property type="molecule type" value="Genomic_DNA"/>
</dbReference>
<sequence length="159" mass="18182">MEQNNTLPEWNDKFSVNVDVIDEDHQAFFRLAALMQDVISSPSNEQTYLIETAINILEEYIEGHFLREQLAMAKIDYPQLAEHISAHDAFDDRVTLLIKEYRTNHDLTTILALARLVADWLTQHIQGVDLQYKGLLTNENVDNRALVYLAAGLDPVFAP</sequence>
<evidence type="ECO:0000256" key="4">
    <source>
        <dbReference type="ARBA" id="ARBA00023004"/>
    </source>
</evidence>
<keyword evidence="3" id="KW-0479">Metal-binding</keyword>
<dbReference type="PANTHER" id="PTHR37164:SF1">
    <property type="entry name" value="BACTERIOHEMERYTHRIN"/>
    <property type="match status" value="1"/>
</dbReference>
<dbReference type="CDD" id="cd12107">
    <property type="entry name" value="Hemerythrin"/>
    <property type="match status" value="1"/>
</dbReference>
<gene>
    <name evidence="6" type="ORF">mgI449</name>
    <name evidence="7" type="ORF">MGR_4064</name>
</gene>
<dbReference type="NCBIfam" id="TIGR02481">
    <property type="entry name" value="hemeryth_dom"/>
    <property type="match status" value="1"/>
</dbReference>